<accession>E7GC07</accession>
<dbReference type="STRING" id="100884.GCA_000269565_02413"/>
<dbReference type="Pfam" id="PF12957">
    <property type="entry name" value="DUF3846"/>
    <property type="match status" value="1"/>
</dbReference>
<dbReference type="AlphaFoldDB" id="E7GC07"/>
<dbReference type="eggNOG" id="COG2105">
    <property type="taxonomic scope" value="Bacteria"/>
</dbReference>
<dbReference type="Pfam" id="PF14192">
    <property type="entry name" value="DUF4314"/>
    <property type="match status" value="1"/>
</dbReference>
<proteinExistence type="predicted"/>
<reference evidence="3 4" key="1">
    <citation type="submission" date="2010-12" db="EMBL/GenBank/DDBJ databases">
        <title>The Genome Sequence of Coprobacillus sp. strain 29_1.</title>
        <authorList>
            <consortium name="The Broad Institute Genome Sequencing Platform"/>
            <person name="Earl A."/>
            <person name="Ward D."/>
            <person name="Feldgarden M."/>
            <person name="Gevers D."/>
            <person name="Daigneault M."/>
            <person name="Sibley C.D."/>
            <person name="White A."/>
            <person name="Strauss J."/>
            <person name="Allen-Vercoe E."/>
            <person name="Young S.K."/>
            <person name="Zeng Q."/>
            <person name="Gargeya S."/>
            <person name="Fitzgerald M."/>
            <person name="Haas B."/>
            <person name="Abouelleil A."/>
            <person name="Alvarado L."/>
            <person name="Arachchi H.M."/>
            <person name="Berlin A."/>
            <person name="Brown A."/>
            <person name="Chapman S.B."/>
            <person name="Chen Z."/>
            <person name="Dunbar C."/>
            <person name="Freedman E."/>
            <person name="Gearin G."/>
            <person name="Gellesch M."/>
            <person name="Goldberg J."/>
            <person name="Griggs A."/>
            <person name="Gujja S."/>
            <person name="Heilman E."/>
            <person name="Heiman D."/>
            <person name="Howarth C."/>
            <person name="Larson L."/>
            <person name="Lui A."/>
            <person name="MacDonald P.J.P."/>
            <person name="Mehta T."/>
            <person name="Montmayeur A."/>
            <person name="Murphy C."/>
            <person name="Neiman D."/>
            <person name="Pearson M."/>
            <person name="Priest M."/>
            <person name="Roberts A."/>
            <person name="Saif S."/>
            <person name="Shea T."/>
            <person name="Shenoy N."/>
            <person name="Sisk P."/>
            <person name="Stolte C."/>
            <person name="Sykes S."/>
            <person name="White J."/>
            <person name="Yandava C."/>
            <person name="Nusbaum C."/>
            <person name="Birren B."/>
        </authorList>
    </citation>
    <scope>NUCLEOTIDE SEQUENCE [LARGE SCALE GENOMIC DNA]</scope>
    <source>
        <strain evidence="3 4">29_1</strain>
    </source>
</reference>
<dbReference type="Proteomes" id="UP000003157">
    <property type="component" value="Unassembled WGS sequence"/>
</dbReference>
<evidence type="ECO:0000259" key="2">
    <source>
        <dbReference type="Pfam" id="PF14192"/>
    </source>
</evidence>
<protein>
    <submittedName>
        <fullName evidence="3">Uncharacterized protein</fullName>
    </submittedName>
</protein>
<evidence type="ECO:0000259" key="1">
    <source>
        <dbReference type="Pfam" id="PF12957"/>
    </source>
</evidence>
<comment type="caution">
    <text evidence="3">The sequence shown here is derived from an EMBL/GenBank/DDBJ whole genome shotgun (WGS) entry which is preliminary data.</text>
</comment>
<evidence type="ECO:0000313" key="4">
    <source>
        <dbReference type="Proteomes" id="UP000003157"/>
    </source>
</evidence>
<dbReference type="InterPro" id="IPR024559">
    <property type="entry name" value="DUF3846"/>
</dbReference>
<sequence>MNEKQIQRIKEQYPQGTRIELNHMDDPYHPVPEGTLGTVKHVDDAGQIHVKWDNGRGLAIIPEVDHFSIVKENNKNEMIEVIVVEPDKHPRVERITNDLTTMQTIVGGDIEEIGLDDHTVLVCNEEGKLINLKANRCVGHDIIAGTFFIAGDDGGEELISLNEEQIKEYTEKFYEIEEHTQEEMQRKMRFEFYSY</sequence>
<dbReference type="OrthoDB" id="9813511at2"/>
<gene>
    <name evidence="3" type="ORF">HMPREF9488_02298</name>
</gene>
<dbReference type="HOGENOM" id="CLU_1218114_0_0_9"/>
<name>E7GC07_9FIRM</name>
<feature type="domain" description="DUF4314" evidence="2">
    <location>
        <begin position="3"/>
        <end position="69"/>
    </location>
</feature>
<dbReference type="EMBL" id="ADKX01000037">
    <property type="protein sequence ID" value="EFW04418.1"/>
    <property type="molecule type" value="Genomic_DNA"/>
</dbReference>
<dbReference type="GeneID" id="78231677"/>
<dbReference type="RefSeq" id="WP_008789388.1">
    <property type="nucleotide sequence ID" value="NZ_AKCB01000001.1"/>
</dbReference>
<feature type="domain" description="DUF3846" evidence="1">
    <location>
        <begin position="79"/>
        <end position="173"/>
    </location>
</feature>
<keyword evidence="4" id="KW-1185">Reference proteome</keyword>
<dbReference type="eggNOG" id="COG4734">
    <property type="taxonomic scope" value="Bacteria"/>
</dbReference>
<evidence type="ECO:0000313" key="3">
    <source>
        <dbReference type="EMBL" id="EFW04418.1"/>
    </source>
</evidence>
<dbReference type="InterPro" id="IPR025463">
    <property type="entry name" value="DUF4314"/>
</dbReference>
<organism evidence="3 4">
    <name type="scientific">Coprobacillus cateniformis</name>
    <dbReference type="NCBI Taxonomy" id="100884"/>
    <lineage>
        <taxon>Bacteria</taxon>
        <taxon>Bacillati</taxon>
        <taxon>Bacillota</taxon>
        <taxon>Erysipelotrichia</taxon>
        <taxon>Erysipelotrichales</taxon>
        <taxon>Coprobacillaceae</taxon>
        <taxon>Coprobacillus</taxon>
    </lineage>
</organism>